<reference evidence="1 2" key="1">
    <citation type="submission" date="2015-11" db="EMBL/GenBank/DDBJ databases">
        <title>A Two-component Flavoprotein Monooxygenase System MeaXY Responsible for para-Hydroxylation of 2-Methyl-6-ethylaniline and 2,6-Diethylaniline in Sphingobium baderi DE-13.</title>
        <authorList>
            <person name="Cheng M."/>
            <person name="Meng Q."/>
            <person name="Yang Y."/>
            <person name="Chu C."/>
            <person name="Yan X."/>
            <person name="He J."/>
            <person name="Li S."/>
        </authorList>
    </citation>
    <scope>NUCLEOTIDE SEQUENCE [LARGE SCALE GENOMIC DNA]</scope>
    <source>
        <strain evidence="1 2">DE-13</strain>
        <plasmid evidence="2">Plasmid pDE1</plasmid>
    </source>
</reference>
<sequence>MHPPFVTSFGEEPIVDGQLRVSLQAGGLNVCFKRSANLFLKIKISKRRCSQRKLFRFKRIQIREAESPAFLRA</sequence>
<protein>
    <submittedName>
        <fullName evidence="1">Uncharacterized protein</fullName>
    </submittedName>
</protein>
<name>A0A0S3F5K6_9SPHN</name>
<accession>A0A0S3F5K6</accession>
<dbReference type="Proteomes" id="UP000056968">
    <property type="component" value="Plasmid pDE1"/>
</dbReference>
<evidence type="ECO:0000313" key="2">
    <source>
        <dbReference type="Proteomes" id="UP000056968"/>
    </source>
</evidence>
<keyword evidence="1" id="KW-0614">Plasmid</keyword>
<dbReference type="EMBL" id="CP013265">
    <property type="protein sequence ID" value="ALR22893.1"/>
    <property type="molecule type" value="Genomic_DNA"/>
</dbReference>
<gene>
    <name evidence="1" type="ORF">ATN00_20565</name>
</gene>
<evidence type="ECO:0000313" key="1">
    <source>
        <dbReference type="EMBL" id="ALR22893.1"/>
    </source>
</evidence>
<dbReference type="AlphaFoldDB" id="A0A0S3F5K6"/>
<dbReference type="KEGG" id="sbd:ATN00_20565"/>
<geneLocation type="plasmid" evidence="1 2">
    <name>pDE1</name>
</geneLocation>
<proteinExistence type="predicted"/>
<keyword evidence="2" id="KW-1185">Reference proteome</keyword>
<organism evidence="1 2">
    <name type="scientific">Sphingobium baderi</name>
    <dbReference type="NCBI Taxonomy" id="1332080"/>
    <lineage>
        <taxon>Bacteria</taxon>
        <taxon>Pseudomonadati</taxon>
        <taxon>Pseudomonadota</taxon>
        <taxon>Alphaproteobacteria</taxon>
        <taxon>Sphingomonadales</taxon>
        <taxon>Sphingomonadaceae</taxon>
        <taxon>Sphingobium</taxon>
    </lineage>
</organism>